<evidence type="ECO:0000313" key="1">
    <source>
        <dbReference type="EMBL" id="GAI47482.1"/>
    </source>
</evidence>
<protein>
    <recommendedName>
        <fullName evidence="2">Sugar ABC transporter substrate-binding protein</fullName>
    </recommendedName>
</protein>
<evidence type="ECO:0008006" key="2">
    <source>
        <dbReference type="Google" id="ProtNLM"/>
    </source>
</evidence>
<reference evidence="1" key="1">
    <citation type="journal article" date="2014" name="Front. Microbiol.">
        <title>High frequency of phylogenetically diverse reductive dehalogenase-homologous genes in deep subseafloor sedimentary metagenomes.</title>
        <authorList>
            <person name="Kawai M."/>
            <person name="Futagami T."/>
            <person name="Toyoda A."/>
            <person name="Takaki Y."/>
            <person name="Nishi S."/>
            <person name="Hori S."/>
            <person name="Arai W."/>
            <person name="Tsubouchi T."/>
            <person name="Morono Y."/>
            <person name="Uchiyama I."/>
            <person name="Ito T."/>
            <person name="Fujiyama A."/>
            <person name="Inagaki F."/>
            <person name="Takami H."/>
        </authorList>
    </citation>
    <scope>NUCLEOTIDE SEQUENCE</scope>
    <source>
        <strain evidence="1">Expedition CK06-06</strain>
    </source>
</reference>
<accession>X1NTY0</accession>
<gene>
    <name evidence="1" type="ORF">S06H3_63736</name>
</gene>
<name>X1NTY0_9ZZZZ</name>
<feature type="non-terminal residue" evidence="1">
    <location>
        <position position="1"/>
    </location>
</feature>
<dbReference type="EMBL" id="BARV01042358">
    <property type="protein sequence ID" value="GAI47482.1"/>
    <property type="molecule type" value="Genomic_DNA"/>
</dbReference>
<comment type="caution">
    <text evidence="1">The sequence shown here is derived from an EMBL/GenBank/DDBJ whole genome shotgun (WGS) entry which is preliminary data.</text>
</comment>
<dbReference type="AlphaFoldDB" id="X1NTY0"/>
<sequence>FSIYEDTASYGIPLSVAGYETQSEEVRKVISDYIGKVLQMDEDPTKAMNDCQKEIEALVGK</sequence>
<organism evidence="1">
    <name type="scientific">marine sediment metagenome</name>
    <dbReference type="NCBI Taxonomy" id="412755"/>
    <lineage>
        <taxon>unclassified sequences</taxon>
        <taxon>metagenomes</taxon>
        <taxon>ecological metagenomes</taxon>
    </lineage>
</organism>
<proteinExistence type="predicted"/>